<accession>A0A4R2HZ87</accession>
<keyword evidence="2" id="KW-1185">Reference proteome</keyword>
<organism evidence="1 2">
    <name type="scientific">Kribbella antiqua</name>
    <dbReference type="NCBI Taxonomy" id="2512217"/>
    <lineage>
        <taxon>Bacteria</taxon>
        <taxon>Bacillati</taxon>
        <taxon>Actinomycetota</taxon>
        <taxon>Actinomycetes</taxon>
        <taxon>Propionibacteriales</taxon>
        <taxon>Kribbellaceae</taxon>
        <taxon>Kribbella</taxon>
    </lineage>
</organism>
<reference evidence="1 2" key="1">
    <citation type="journal article" date="2015" name="Stand. Genomic Sci.">
        <title>Genomic Encyclopedia of Bacterial and Archaeal Type Strains, Phase III: the genomes of soil and plant-associated and newly described type strains.</title>
        <authorList>
            <person name="Whitman W.B."/>
            <person name="Woyke T."/>
            <person name="Klenk H.P."/>
            <person name="Zhou Y."/>
            <person name="Lilburn T.G."/>
            <person name="Beck B.J."/>
            <person name="De Vos P."/>
            <person name="Vandamme P."/>
            <person name="Eisen J.A."/>
            <person name="Garrity G."/>
            <person name="Hugenholtz P."/>
            <person name="Kyrpides N.C."/>
        </authorList>
    </citation>
    <scope>NUCLEOTIDE SEQUENCE [LARGE SCALE GENOMIC DNA]</scope>
    <source>
        <strain evidence="1 2">VKM Ac-2541</strain>
    </source>
</reference>
<gene>
    <name evidence="1" type="ORF">EV646_1261</name>
</gene>
<sequence length="38" mass="3913">MVLVGVVGVKGASFVGVAARSSTLDSHHPDQEGRSYAK</sequence>
<evidence type="ECO:0000313" key="2">
    <source>
        <dbReference type="Proteomes" id="UP000295573"/>
    </source>
</evidence>
<evidence type="ECO:0000313" key="1">
    <source>
        <dbReference type="EMBL" id="TCO36914.1"/>
    </source>
</evidence>
<comment type="caution">
    <text evidence="1">The sequence shown here is derived from an EMBL/GenBank/DDBJ whole genome shotgun (WGS) entry which is preliminary data.</text>
</comment>
<dbReference type="Proteomes" id="UP000295573">
    <property type="component" value="Unassembled WGS sequence"/>
</dbReference>
<feature type="non-terminal residue" evidence="1">
    <location>
        <position position="38"/>
    </location>
</feature>
<dbReference type="AlphaFoldDB" id="A0A4R2HZ87"/>
<protein>
    <submittedName>
        <fullName evidence="1">Uncharacterized protein</fullName>
    </submittedName>
</protein>
<name>A0A4R2HZ87_9ACTN</name>
<proteinExistence type="predicted"/>
<dbReference type="EMBL" id="SLWR01000026">
    <property type="protein sequence ID" value="TCO36914.1"/>
    <property type="molecule type" value="Genomic_DNA"/>
</dbReference>